<evidence type="ECO:0000313" key="5">
    <source>
        <dbReference type="Proteomes" id="UP000683925"/>
    </source>
</evidence>
<feature type="region of interest" description="Disordered" evidence="2">
    <location>
        <begin position="153"/>
        <end position="176"/>
    </location>
</feature>
<sequence length="327" mass="39502">MQSNQHEIMRNYDFYHNATWKEVKSKIRTYIELFQKQSQPQIQNIEQFYQYLEYDHSFIQWMFPNFYQSMFNSNSYKLTLKERDCMIKSDTILKRYHQNYILILRFYGIEIKYVKIKQIEQNVNNQTHTQTLNNHQNQESKVVKNTIKQIPIKESQQKTNDQSEKQPQKNEEQQNCKVNNSLQQIQQQFLSPSNTYNQKNTQTQCHTQNTDQIISQKSELVLIDRNQFELCCLQNIHNLLRLKRILASLSVLKHRKEAIQLCQFLKKELTNMGKGNVYQENFSGFDIYYEETSERDSNRDVNRRFNSYKYCYVDKDLVEKVNISIIQ</sequence>
<evidence type="ECO:0000256" key="2">
    <source>
        <dbReference type="SAM" id="MobiDB-lite"/>
    </source>
</evidence>
<dbReference type="OrthoDB" id="283927at2759"/>
<organism evidence="4 5">
    <name type="scientific">Paramecium octaurelia</name>
    <dbReference type="NCBI Taxonomy" id="43137"/>
    <lineage>
        <taxon>Eukaryota</taxon>
        <taxon>Sar</taxon>
        <taxon>Alveolata</taxon>
        <taxon>Ciliophora</taxon>
        <taxon>Intramacronucleata</taxon>
        <taxon>Oligohymenophorea</taxon>
        <taxon>Peniculida</taxon>
        <taxon>Parameciidae</taxon>
        <taxon>Paramecium</taxon>
    </lineage>
</organism>
<evidence type="ECO:0000256" key="1">
    <source>
        <dbReference type="ARBA" id="ARBA00010365"/>
    </source>
</evidence>
<dbReference type="GO" id="GO:0140625">
    <property type="term" value="F:opioid growth factor receptor activity"/>
    <property type="evidence" value="ECO:0007669"/>
    <property type="project" value="InterPro"/>
</dbReference>
<dbReference type="InterPro" id="IPR039574">
    <property type="entry name" value="OGFr"/>
</dbReference>
<dbReference type="EMBL" id="CAJJDP010000107">
    <property type="protein sequence ID" value="CAD8194848.1"/>
    <property type="molecule type" value="Genomic_DNA"/>
</dbReference>
<dbReference type="Proteomes" id="UP000683925">
    <property type="component" value="Unassembled WGS sequence"/>
</dbReference>
<dbReference type="AlphaFoldDB" id="A0A8S1WY26"/>
<dbReference type="GO" id="GO:0016020">
    <property type="term" value="C:membrane"/>
    <property type="evidence" value="ECO:0007669"/>
    <property type="project" value="InterPro"/>
</dbReference>
<accession>A0A8S1WY26</accession>
<evidence type="ECO:0000313" key="4">
    <source>
        <dbReference type="EMBL" id="CAD8194848.1"/>
    </source>
</evidence>
<dbReference type="PANTHER" id="PTHR14015">
    <property type="entry name" value="OPIOID GROWTH FACTOR RECEPTOR OGFR ZETA-TYPE OPIOID RECEPTOR"/>
    <property type="match status" value="1"/>
</dbReference>
<keyword evidence="5" id="KW-1185">Reference proteome</keyword>
<gene>
    <name evidence="4" type="ORF">POCTA_138.1.T1070182</name>
</gene>
<protein>
    <recommendedName>
        <fullName evidence="3">Opioid growth factor receptor (OGFr) conserved domain-containing protein</fullName>
    </recommendedName>
</protein>
<comment type="similarity">
    <text evidence="1">Belongs to the opioid growth factor receptor family.</text>
</comment>
<feature type="compositionally biased region" description="Basic and acidic residues" evidence="2">
    <location>
        <begin position="161"/>
        <end position="174"/>
    </location>
</feature>
<dbReference type="Pfam" id="PF04664">
    <property type="entry name" value="OGFr_N"/>
    <property type="match status" value="1"/>
</dbReference>
<comment type="caution">
    <text evidence="4">The sequence shown here is derived from an EMBL/GenBank/DDBJ whole genome shotgun (WGS) entry which is preliminary data.</text>
</comment>
<name>A0A8S1WY26_PAROT</name>
<dbReference type="InterPro" id="IPR006757">
    <property type="entry name" value="OGF_rcpt"/>
</dbReference>
<dbReference type="PANTHER" id="PTHR14015:SF2">
    <property type="entry name" value="OPIOID GROWTH FACTOR RECEPTOR (OGFR) CONSERVED DOMAIN-CONTAINING PROTEIN"/>
    <property type="match status" value="1"/>
</dbReference>
<dbReference type="OMA" id="KERDCMI"/>
<reference evidence="4" key="1">
    <citation type="submission" date="2021-01" db="EMBL/GenBank/DDBJ databases">
        <authorList>
            <consortium name="Genoscope - CEA"/>
            <person name="William W."/>
        </authorList>
    </citation>
    <scope>NUCLEOTIDE SEQUENCE</scope>
</reference>
<proteinExistence type="inferred from homology"/>
<feature type="domain" description="Opioid growth factor receptor (OGFr) conserved" evidence="3">
    <location>
        <begin position="9"/>
        <end position="139"/>
    </location>
</feature>
<evidence type="ECO:0000259" key="3">
    <source>
        <dbReference type="Pfam" id="PF04664"/>
    </source>
</evidence>